<protein>
    <recommendedName>
        <fullName evidence="6">Tetratricopeptide repeat protein</fullName>
    </recommendedName>
</protein>
<dbReference type="PANTHER" id="PTHR44858">
    <property type="entry name" value="TETRATRICOPEPTIDE REPEAT PROTEIN 6"/>
    <property type="match status" value="1"/>
</dbReference>
<dbReference type="SMART" id="SM00028">
    <property type="entry name" value="TPR"/>
    <property type="match status" value="4"/>
</dbReference>
<dbReference type="InterPro" id="IPR011990">
    <property type="entry name" value="TPR-like_helical_dom_sf"/>
</dbReference>
<reference evidence="4 5" key="1">
    <citation type="journal article" date="2016" name="Antonie Van Leeuwenhoek">
        <title>Dongia soli sp. nov., isolated from soil from Dokdo, Korea.</title>
        <authorList>
            <person name="Kim D.U."/>
            <person name="Lee H."/>
            <person name="Kim H."/>
            <person name="Kim S.G."/>
            <person name="Ka J.O."/>
        </authorList>
    </citation>
    <scope>NUCLEOTIDE SEQUENCE [LARGE SCALE GENOMIC DNA]</scope>
    <source>
        <strain evidence="4 5">D78</strain>
    </source>
</reference>
<dbReference type="Proteomes" id="UP001279642">
    <property type="component" value="Unassembled WGS sequence"/>
</dbReference>
<dbReference type="Pfam" id="PF13181">
    <property type="entry name" value="TPR_8"/>
    <property type="match status" value="1"/>
</dbReference>
<keyword evidence="5" id="KW-1185">Reference proteome</keyword>
<evidence type="ECO:0008006" key="6">
    <source>
        <dbReference type="Google" id="ProtNLM"/>
    </source>
</evidence>
<dbReference type="EMBL" id="JAXCLW010000001">
    <property type="protein sequence ID" value="MDY0881786.1"/>
    <property type="molecule type" value="Genomic_DNA"/>
</dbReference>
<dbReference type="SUPFAM" id="SSF48452">
    <property type="entry name" value="TPR-like"/>
    <property type="match status" value="1"/>
</dbReference>
<evidence type="ECO:0000256" key="2">
    <source>
        <dbReference type="ARBA" id="ARBA00022803"/>
    </source>
</evidence>
<evidence type="ECO:0000256" key="1">
    <source>
        <dbReference type="ARBA" id="ARBA00022737"/>
    </source>
</evidence>
<dbReference type="Gene3D" id="1.25.40.10">
    <property type="entry name" value="Tetratricopeptide repeat domain"/>
    <property type="match status" value="2"/>
</dbReference>
<dbReference type="PROSITE" id="PS50005">
    <property type="entry name" value="TPR"/>
    <property type="match status" value="1"/>
</dbReference>
<accession>A0ABU5E6H9</accession>
<keyword evidence="2 3" id="KW-0802">TPR repeat</keyword>
<dbReference type="PANTHER" id="PTHR44858:SF1">
    <property type="entry name" value="UDP-N-ACETYLGLUCOSAMINE--PEPTIDE N-ACETYLGLUCOSAMINYLTRANSFERASE SPINDLY-RELATED"/>
    <property type="match status" value="1"/>
</dbReference>
<comment type="caution">
    <text evidence="4">The sequence shown here is derived from an EMBL/GenBank/DDBJ whole genome shotgun (WGS) entry which is preliminary data.</text>
</comment>
<evidence type="ECO:0000313" key="5">
    <source>
        <dbReference type="Proteomes" id="UP001279642"/>
    </source>
</evidence>
<dbReference type="InterPro" id="IPR050498">
    <property type="entry name" value="Ycf3"/>
</dbReference>
<dbReference type="RefSeq" id="WP_320506834.1">
    <property type="nucleotide sequence ID" value="NZ_JAXCLW010000001.1"/>
</dbReference>
<evidence type="ECO:0000256" key="3">
    <source>
        <dbReference type="PROSITE-ProRule" id="PRU00339"/>
    </source>
</evidence>
<sequence length="247" mass="26986">MGILALTLAAWTGMPAYGQSADQAKEYNDCLLLAKRAPDQAVESAVAWEKQGGGDAARHCKALGLINMGQVEDGALELERIAQTMPQEKAKIAAQLFGQAAQAWIRAEKPQLALHDQNEGLKLQPKDVDLLIDRATTYGNAGMYFESLEDLNTAADLDKGRPEIYAFRAAAYRHLENRALAMDNVDQALKLDPNFALALLERGKLKQQEGDIAGARQDWLKVVRLAPNTPVADEAQHGIEQIDLKAN</sequence>
<name>A0ABU5E6H9_9PROT</name>
<keyword evidence="1" id="KW-0677">Repeat</keyword>
<dbReference type="InterPro" id="IPR019734">
    <property type="entry name" value="TPR_rpt"/>
</dbReference>
<organism evidence="4 5">
    <name type="scientific">Dongia soli</name>
    <dbReference type="NCBI Taxonomy" id="600628"/>
    <lineage>
        <taxon>Bacteria</taxon>
        <taxon>Pseudomonadati</taxon>
        <taxon>Pseudomonadota</taxon>
        <taxon>Alphaproteobacteria</taxon>
        <taxon>Rhodospirillales</taxon>
        <taxon>Dongiaceae</taxon>
        <taxon>Dongia</taxon>
    </lineage>
</organism>
<proteinExistence type="predicted"/>
<evidence type="ECO:0000313" key="4">
    <source>
        <dbReference type="EMBL" id="MDY0881786.1"/>
    </source>
</evidence>
<feature type="repeat" description="TPR" evidence="3">
    <location>
        <begin position="162"/>
        <end position="195"/>
    </location>
</feature>
<gene>
    <name evidence="4" type="ORF">SMD27_02945</name>
</gene>